<dbReference type="PANTHER" id="PTHR37309">
    <property type="entry name" value="SLR0284 PROTEIN"/>
    <property type="match status" value="1"/>
</dbReference>
<dbReference type="EMBL" id="VFOW01000001">
    <property type="protein sequence ID" value="TQL75494.1"/>
    <property type="molecule type" value="Genomic_DNA"/>
</dbReference>
<keyword evidence="3" id="KW-1185">Reference proteome</keyword>
<feature type="transmembrane region" description="Helical" evidence="1">
    <location>
        <begin position="32"/>
        <end position="52"/>
    </location>
</feature>
<organism evidence="2 3">
    <name type="scientific">Stackebrandtia endophytica</name>
    <dbReference type="NCBI Taxonomy" id="1496996"/>
    <lineage>
        <taxon>Bacteria</taxon>
        <taxon>Bacillati</taxon>
        <taxon>Actinomycetota</taxon>
        <taxon>Actinomycetes</taxon>
        <taxon>Glycomycetales</taxon>
        <taxon>Glycomycetaceae</taxon>
        <taxon>Stackebrandtia</taxon>
    </lineage>
</organism>
<dbReference type="InterPro" id="IPR007165">
    <property type="entry name" value="Phage_holin_4_2"/>
</dbReference>
<reference evidence="2 3" key="1">
    <citation type="submission" date="2019-06" db="EMBL/GenBank/DDBJ databases">
        <title>Sequencing the genomes of 1000 actinobacteria strains.</title>
        <authorList>
            <person name="Klenk H.-P."/>
        </authorList>
    </citation>
    <scope>NUCLEOTIDE SEQUENCE [LARGE SCALE GENOMIC DNA]</scope>
    <source>
        <strain evidence="2 3">DSM 45928</strain>
    </source>
</reference>
<feature type="transmembrane region" description="Helical" evidence="1">
    <location>
        <begin position="64"/>
        <end position="87"/>
    </location>
</feature>
<dbReference type="InParanoid" id="A0A543ASD4"/>
<proteinExistence type="predicted"/>
<evidence type="ECO:0000313" key="2">
    <source>
        <dbReference type="EMBL" id="TQL75494.1"/>
    </source>
</evidence>
<gene>
    <name evidence="2" type="ORF">FB566_1000</name>
</gene>
<dbReference type="FunCoup" id="A0A543ASD4">
    <property type="interactions" value="2"/>
</dbReference>
<evidence type="ECO:0000256" key="1">
    <source>
        <dbReference type="SAM" id="Phobius"/>
    </source>
</evidence>
<comment type="caution">
    <text evidence="2">The sequence shown here is derived from an EMBL/GenBank/DDBJ whole genome shotgun (WGS) entry which is preliminary data.</text>
</comment>
<dbReference type="PANTHER" id="PTHR37309:SF1">
    <property type="entry name" value="SLR0284 PROTEIN"/>
    <property type="match status" value="1"/>
</dbReference>
<feature type="transmembrane region" description="Helical" evidence="1">
    <location>
        <begin position="7"/>
        <end position="26"/>
    </location>
</feature>
<feature type="transmembrane region" description="Helical" evidence="1">
    <location>
        <begin position="99"/>
        <end position="120"/>
    </location>
</feature>
<dbReference type="OrthoDB" id="9810847at2"/>
<keyword evidence="1" id="KW-0812">Transmembrane</keyword>
<sequence>MLFLIRLVINAVALWVTTLLVPGINVSSNSTWSKIGTLLLVAVIFGLVNAFVKPIIQVLGCAFYVLTLGLFALVVNALLFLLTAWLADLFSIPFSISGFWAAFWGAIVMAIVSWLLSLVLPGSSAASSSR</sequence>
<dbReference type="Pfam" id="PF04020">
    <property type="entry name" value="Phage_holin_4_2"/>
    <property type="match status" value="1"/>
</dbReference>
<keyword evidence="1" id="KW-0472">Membrane</keyword>
<keyword evidence="1" id="KW-1133">Transmembrane helix</keyword>
<name>A0A543ASD4_9ACTN</name>
<dbReference type="RefSeq" id="WP_142035443.1">
    <property type="nucleotide sequence ID" value="NZ_JBHTGS010000001.1"/>
</dbReference>
<dbReference type="Proteomes" id="UP000317043">
    <property type="component" value="Unassembled WGS sequence"/>
</dbReference>
<evidence type="ECO:0000313" key="3">
    <source>
        <dbReference type="Proteomes" id="UP000317043"/>
    </source>
</evidence>
<dbReference type="AlphaFoldDB" id="A0A543ASD4"/>
<accession>A0A543ASD4</accession>
<protein>
    <submittedName>
        <fullName evidence="2">Putative membrane protein</fullName>
    </submittedName>
</protein>